<reference evidence="9" key="2">
    <citation type="submission" date="2023-11" db="UniProtKB">
        <authorList>
            <consortium name="WormBaseParasite"/>
        </authorList>
    </citation>
    <scope>IDENTIFICATION</scope>
</reference>
<dbReference type="FunFam" id="1.20.1250.20:FF:000145">
    <property type="entry name" value="Chromaffin granule amine transporter"/>
    <property type="match status" value="1"/>
</dbReference>
<evidence type="ECO:0000256" key="6">
    <source>
        <dbReference type="SAM" id="Phobius"/>
    </source>
</evidence>
<keyword evidence="4 6" id="KW-1133">Transmembrane helix</keyword>
<dbReference type="PROSITE" id="PS50850">
    <property type="entry name" value="MFS"/>
    <property type="match status" value="1"/>
</dbReference>
<dbReference type="InterPro" id="IPR036259">
    <property type="entry name" value="MFS_trans_sf"/>
</dbReference>
<keyword evidence="5 6" id="KW-0472">Membrane</keyword>
<feature type="transmembrane region" description="Helical" evidence="6">
    <location>
        <begin position="365"/>
        <end position="386"/>
    </location>
</feature>
<feature type="transmembrane region" description="Helical" evidence="6">
    <location>
        <begin position="393"/>
        <end position="411"/>
    </location>
</feature>
<keyword evidence="2" id="KW-0813">Transport</keyword>
<dbReference type="PANTHER" id="PTHR23506:SF23">
    <property type="entry name" value="GH10249P"/>
    <property type="match status" value="1"/>
</dbReference>
<evidence type="ECO:0000256" key="2">
    <source>
        <dbReference type="ARBA" id="ARBA00022448"/>
    </source>
</evidence>
<evidence type="ECO:0000313" key="9">
    <source>
        <dbReference type="WBParaSite" id="TREG1_80770.1"/>
    </source>
</evidence>
<dbReference type="Proteomes" id="UP000050795">
    <property type="component" value="Unassembled WGS sequence"/>
</dbReference>
<dbReference type="InterPro" id="IPR011701">
    <property type="entry name" value="MFS"/>
</dbReference>
<evidence type="ECO:0000256" key="4">
    <source>
        <dbReference type="ARBA" id="ARBA00022989"/>
    </source>
</evidence>
<feature type="transmembrane region" description="Helical" evidence="6">
    <location>
        <begin position="287"/>
        <end position="305"/>
    </location>
</feature>
<proteinExistence type="predicted"/>
<protein>
    <recommendedName>
        <fullName evidence="7">Major facilitator superfamily (MFS) profile domain-containing protein</fullName>
    </recommendedName>
</protein>
<feature type="transmembrane region" description="Helical" evidence="6">
    <location>
        <begin position="326"/>
        <end position="345"/>
    </location>
</feature>
<feature type="transmembrane region" description="Helical" evidence="6">
    <location>
        <begin position="191"/>
        <end position="213"/>
    </location>
</feature>
<feature type="transmembrane region" description="Helical" evidence="6">
    <location>
        <begin position="219"/>
        <end position="243"/>
    </location>
</feature>
<dbReference type="WBParaSite" id="TREG1_80770.1">
    <property type="protein sequence ID" value="TREG1_80770.1"/>
    <property type="gene ID" value="TREG1_80770"/>
</dbReference>
<evidence type="ECO:0000313" key="8">
    <source>
        <dbReference type="Proteomes" id="UP000050795"/>
    </source>
</evidence>
<dbReference type="GO" id="GO:0043195">
    <property type="term" value="C:terminal bouton"/>
    <property type="evidence" value="ECO:0007669"/>
    <property type="project" value="TreeGrafter"/>
</dbReference>
<feature type="transmembrane region" description="Helical" evidence="6">
    <location>
        <begin position="485"/>
        <end position="504"/>
    </location>
</feature>
<feature type="transmembrane region" description="Helical" evidence="6">
    <location>
        <begin position="37"/>
        <end position="60"/>
    </location>
</feature>
<feature type="transmembrane region" description="Helical" evidence="6">
    <location>
        <begin position="255"/>
        <end position="281"/>
    </location>
</feature>
<feature type="transmembrane region" description="Helical" evidence="6">
    <location>
        <begin position="417"/>
        <end position="437"/>
    </location>
</feature>
<dbReference type="GO" id="GO:0015842">
    <property type="term" value="P:aminergic neurotransmitter loading into synaptic vesicle"/>
    <property type="evidence" value="ECO:0007669"/>
    <property type="project" value="TreeGrafter"/>
</dbReference>
<feature type="domain" description="Major facilitator superfamily (MFS) profile" evidence="7">
    <location>
        <begin position="38"/>
        <end position="509"/>
    </location>
</feature>
<dbReference type="InterPro" id="IPR050930">
    <property type="entry name" value="MFS_Vesicular_Transporter"/>
</dbReference>
<evidence type="ECO:0000259" key="7">
    <source>
        <dbReference type="PROSITE" id="PS50850"/>
    </source>
</evidence>
<keyword evidence="8" id="KW-1185">Reference proteome</keyword>
<accession>A0AA85KIN8</accession>
<organism evidence="8 9">
    <name type="scientific">Trichobilharzia regenti</name>
    <name type="common">Nasal bird schistosome</name>
    <dbReference type="NCBI Taxonomy" id="157069"/>
    <lineage>
        <taxon>Eukaryota</taxon>
        <taxon>Metazoa</taxon>
        <taxon>Spiralia</taxon>
        <taxon>Lophotrochozoa</taxon>
        <taxon>Platyhelminthes</taxon>
        <taxon>Trematoda</taxon>
        <taxon>Digenea</taxon>
        <taxon>Strigeidida</taxon>
        <taxon>Schistosomatoidea</taxon>
        <taxon>Schistosomatidae</taxon>
        <taxon>Trichobilharzia</taxon>
    </lineage>
</organism>
<evidence type="ECO:0000256" key="3">
    <source>
        <dbReference type="ARBA" id="ARBA00022692"/>
    </source>
</evidence>
<reference evidence="8" key="1">
    <citation type="submission" date="2022-06" db="EMBL/GenBank/DDBJ databases">
        <authorList>
            <person name="Berger JAMES D."/>
            <person name="Berger JAMES D."/>
        </authorList>
    </citation>
    <scope>NUCLEOTIDE SEQUENCE [LARGE SCALE GENOMIC DNA]</scope>
</reference>
<dbReference type="SUPFAM" id="SSF103473">
    <property type="entry name" value="MFS general substrate transporter"/>
    <property type="match status" value="1"/>
</dbReference>
<dbReference type="Pfam" id="PF07690">
    <property type="entry name" value="MFS_1"/>
    <property type="match status" value="1"/>
</dbReference>
<dbReference type="AlphaFoldDB" id="A0AA85KIN8"/>
<dbReference type="Gene3D" id="1.20.1250.20">
    <property type="entry name" value="MFS general substrate transporter like domains"/>
    <property type="match status" value="2"/>
</dbReference>
<dbReference type="GO" id="GO:0030672">
    <property type="term" value="C:synaptic vesicle membrane"/>
    <property type="evidence" value="ECO:0007669"/>
    <property type="project" value="TreeGrafter"/>
</dbReference>
<keyword evidence="3 6" id="KW-0812">Transmembrane</keyword>
<dbReference type="GO" id="GO:0005335">
    <property type="term" value="F:serotonin:sodium:chloride symporter activity"/>
    <property type="evidence" value="ECO:0007669"/>
    <property type="project" value="TreeGrafter"/>
</dbReference>
<comment type="subcellular location">
    <subcellularLocation>
        <location evidence="1">Membrane</location>
        <topology evidence="1">Multi-pass membrane protein</topology>
    </subcellularLocation>
</comment>
<dbReference type="InterPro" id="IPR020846">
    <property type="entry name" value="MFS_dom"/>
</dbReference>
<feature type="transmembrane region" description="Helical" evidence="6">
    <location>
        <begin position="449"/>
        <end position="473"/>
    </location>
</feature>
<name>A0AA85KIN8_TRIRE</name>
<dbReference type="PANTHER" id="PTHR23506">
    <property type="entry name" value="GH10249P"/>
    <property type="match status" value="1"/>
</dbReference>
<sequence length="567" mass="62241">MAYADMNDSEEDRKNAGMDKLTGGGSRLRGCFGDRRMILFIVFVALFLDNMLLTTVVPIIPDFLMAHRTRNLSTTLKETLLQDKYCIRLLNATDKKRLQKSIIWASRGHVGYNKPIEIKDELHALLEDDRIKYLLEDTRFNHCIANATEEIDKIMHEEIGNEHIQVGLMFASKAFVQLLVNPLIGPLTNKIGYSIPMFTGFVIMFTSTIVFAFGESYAVLFVARALQGVGSACSSVSGMGMLATCYSDDKERSHAFAIALSGLAMGVLVGPPFGGITYQFINKEAPFLILATLALADGILQVIALKPAVRKEEEEGAALCELLRDPYILIAAGSITFGNMGIAMLEPTLPLWMWNTMKSEGWQQGVAFLPCSIAYFIGTNIFGPIAHKIGRGLSAGIGMVICGVCLLAIPFCTRIEHLIVPMGGLGFAIGMVDSSMMPIMGYLVDLRHVAVYGSVYAIADVAFCLGFAVGPILSGAIVKGLGFSWMLWSISIVCLLYSPLTLYLRNPPKREEARSLVGMRKGNEQREVNSFESDQKMPTMSGIPTIRLGSTIDYDPTLGGLHNYRYE</sequence>
<evidence type="ECO:0000256" key="5">
    <source>
        <dbReference type="ARBA" id="ARBA00023136"/>
    </source>
</evidence>
<dbReference type="CDD" id="cd17384">
    <property type="entry name" value="MFS_SLC18A1_2_VAT1_2"/>
    <property type="match status" value="1"/>
</dbReference>
<evidence type="ECO:0000256" key="1">
    <source>
        <dbReference type="ARBA" id="ARBA00004141"/>
    </source>
</evidence>